<dbReference type="AlphaFoldDB" id="A0A9P9YIY9"/>
<keyword evidence="3" id="KW-0812">Transmembrane</keyword>
<reference evidence="5" key="1">
    <citation type="journal article" date="2023" name="Genome Biol. Evol.">
        <title>Long-read-based Genome Assembly of Drosophila gunungcola Reveals Fewer Chemosensory Genes in Flower-breeding Species.</title>
        <authorList>
            <person name="Negi A."/>
            <person name="Liao B.Y."/>
            <person name="Yeh S.D."/>
        </authorList>
    </citation>
    <scope>NUCLEOTIDE SEQUENCE</scope>
    <source>
        <strain evidence="5">Sukarami</strain>
    </source>
</reference>
<organism evidence="5 6">
    <name type="scientific">Drosophila gunungcola</name>
    <name type="common">fruit fly</name>
    <dbReference type="NCBI Taxonomy" id="103775"/>
    <lineage>
        <taxon>Eukaryota</taxon>
        <taxon>Metazoa</taxon>
        <taxon>Ecdysozoa</taxon>
        <taxon>Arthropoda</taxon>
        <taxon>Hexapoda</taxon>
        <taxon>Insecta</taxon>
        <taxon>Pterygota</taxon>
        <taxon>Neoptera</taxon>
        <taxon>Endopterygota</taxon>
        <taxon>Diptera</taxon>
        <taxon>Brachycera</taxon>
        <taxon>Muscomorpha</taxon>
        <taxon>Ephydroidea</taxon>
        <taxon>Drosophilidae</taxon>
        <taxon>Drosophila</taxon>
        <taxon>Sophophora</taxon>
    </lineage>
</organism>
<feature type="domain" description="Glycosyltransferase 2-like" evidence="4">
    <location>
        <begin position="78"/>
        <end position="215"/>
    </location>
</feature>
<evidence type="ECO:0000256" key="3">
    <source>
        <dbReference type="SAM" id="Phobius"/>
    </source>
</evidence>
<keyword evidence="2" id="KW-0325">Glycoprotein</keyword>
<gene>
    <name evidence="5" type="ORF">M5D96_009334</name>
</gene>
<dbReference type="Gene3D" id="3.90.550.10">
    <property type="entry name" value="Spore Coat Polysaccharide Biosynthesis Protein SpsA, Chain A"/>
    <property type="match status" value="1"/>
</dbReference>
<keyword evidence="1" id="KW-1015">Disulfide bond</keyword>
<dbReference type="EMBL" id="JAMKOV010000010">
    <property type="protein sequence ID" value="KAI8037833.1"/>
    <property type="molecule type" value="Genomic_DNA"/>
</dbReference>
<name>A0A9P9YIY9_9MUSC</name>
<sequence length="307" mass="35186">MDVLATVLNYTWLKYAVLPLWILLMILLLHRDLSRWDGLMGPLSHLGLGENGTASYLSVPSSELVAYDEDSDEMRPASIILIFRNEQLVVLLRTLHSLVDRTPKHLYAELILVDDHSDTDFWDEPLSVTFFDTYKPVGLIKARILACNEAKADNLVFVDAQVEVTKGWLSPLLSTISEQSLTLATPVLDKLDEQTLAYHRSIERRGVYDWSLRRREARRILLPNPYEVAAVRTSVFAIRALWFQDLSNFDKELQGFGGAELELSFKVWRSGGRIVQVPCSRNLKRIVELWIDNPVLKSEVYKYQPQI</sequence>
<comment type="caution">
    <text evidence="5">The sequence shown here is derived from an EMBL/GenBank/DDBJ whole genome shotgun (WGS) entry which is preliminary data.</text>
</comment>
<dbReference type="Pfam" id="PF00535">
    <property type="entry name" value="Glycos_transf_2"/>
    <property type="match status" value="1"/>
</dbReference>
<evidence type="ECO:0000313" key="5">
    <source>
        <dbReference type="EMBL" id="KAI8037833.1"/>
    </source>
</evidence>
<evidence type="ECO:0000256" key="2">
    <source>
        <dbReference type="ARBA" id="ARBA00023180"/>
    </source>
</evidence>
<keyword evidence="3" id="KW-0472">Membrane</keyword>
<dbReference type="PANTHER" id="PTHR11675">
    <property type="entry name" value="N-ACETYLGALACTOSAMINYLTRANSFERASE"/>
    <property type="match status" value="1"/>
</dbReference>
<keyword evidence="3" id="KW-1133">Transmembrane helix</keyword>
<dbReference type="PANTHER" id="PTHR11675:SF134">
    <property type="entry name" value="N-ACETYLGALACTOSAMINYLTRANSFERASE 4-RELATED"/>
    <property type="match status" value="1"/>
</dbReference>
<evidence type="ECO:0000313" key="6">
    <source>
        <dbReference type="Proteomes" id="UP001059596"/>
    </source>
</evidence>
<proteinExistence type="predicted"/>
<dbReference type="SUPFAM" id="SSF53448">
    <property type="entry name" value="Nucleotide-diphospho-sugar transferases"/>
    <property type="match status" value="1"/>
</dbReference>
<dbReference type="InterPro" id="IPR001173">
    <property type="entry name" value="Glyco_trans_2-like"/>
</dbReference>
<evidence type="ECO:0000259" key="4">
    <source>
        <dbReference type="Pfam" id="PF00535"/>
    </source>
</evidence>
<accession>A0A9P9YIY9</accession>
<dbReference type="Proteomes" id="UP001059596">
    <property type="component" value="Unassembled WGS sequence"/>
</dbReference>
<dbReference type="GO" id="GO:0005794">
    <property type="term" value="C:Golgi apparatus"/>
    <property type="evidence" value="ECO:0007669"/>
    <property type="project" value="TreeGrafter"/>
</dbReference>
<protein>
    <recommendedName>
        <fullName evidence="4">Glycosyltransferase 2-like domain-containing protein</fullName>
    </recommendedName>
</protein>
<feature type="transmembrane region" description="Helical" evidence="3">
    <location>
        <begin position="12"/>
        <end position="30"/>
    </location>
</feature>
<evidence type="ECO:0000256" key="1">
    <source>
        <dbReference type="ARBA" id="ARBA00023157"/>
    </source>
</evidence>
<dbReference type="InterPro" id="IPR029044">
    <property type="entry name" value="Nucleotide-diphossugar_trans"/>
</dbReference>
<keyword evidence="6" id="KW-1185">Reference proteome</keyword>